<protein>
    <submittedName>
        <fullName evidence="2">Uncharacterized protein</fullName>
    </submittedName>
</protein>
<keyword evidence="3" id="KW-1185">Reference proteome</keyword>
<feature type="compositionally biased region" description="Basic and acidic residues" evidence="1">
    <location>
        <begin position="64"/>
        <end position="74"/>
    </location>
</feature>
<feature type="region of interest" description="Disordered" evidence="1">
    <location>
        <begin position="1"/>
        <end position="74"/>
    </location>
</feature>
<comment type="caution">
    <text evidence="2">The sequence shown here is derived from an EMBL/GenBank/DDBJ whole genome shotgun (WGS) entry which is preliminary data.</text>
</comment>
<accession>A0A512PF97</accession>
<feature type="compositionally biased region" description="Pro residues" evidence="1">
    <location>
        <begin position="213"/>
        <end position="224"/>
    </location>
</feature>
<feature type="region of interest" description="Disordered" evidence="1">
    <location>
        <begin position="184"/>
        <end position="247"/>
    </location>
</feature>
<evidence type="ECO:0000313" key="2">
    <source>
        <dbReference type="EMBL" id="GEP69856.1"/>
    </source>
</evidence>
<gene>
    <name evidence="2" type="ORF">CSO01_25710</name>
</gene>
<feature type="region of interest" description="Disordered" evidence="1">
    <location>
        <begin position="316"/>
        <end position="338"/>
    </location>
</feature>
<evidence type="ECO:0000313" key="3">
    <source>
        <dbReference type="Proteomes" id="UP000321798"/>
    </source>
</evidence>
<evidence type="ECO:0000256" key="1">
    <source>
        <dbReference type="SAM" id="MobiDB-lite"/>
    </source>
</evidence>
<dbReference type="Proteomes" id="UP000321798">
    <property type="component" value="Unassembled WGS sequence"/>
</dbReference>
<dbReference type="OrthoDB" id="4823074at2"/>
<sequence>MAVDAGPGNGHQDAITTTQDPRGAGTHGGRTTLTDVPDGTPRGAAGPQDSAGDSAGDVAGDRPLTPDETGHMDRLRRDLAASGVDVRDARAIGALYDRSWTAWSQSGGAADPRPLVRALGVGLGDVLAARADGAWMLRTTPEGAAPVVLTPAWCVAPLEEVTARWRAGEQGWVERWVDRSVAHLTGTRSRHTTGEPRVPTPARAGDERAPEVAGPPVPGDPTGPAPAGAHERPRTPDELPSPPSTPAQDLALRALAQAVDDVVPAGGPLAPFAMVDDGVDVVVRRFAEPAAARAWVRASGAVRAAIAWQGRLDDDVTTRDGVPPGAARTGRGGRDGNGREAVFVEACDRGRPGFVVAHRYTSVPGVSRIVGTPEVVGACEPLL</sequence>
<reference evidence="2 3" key="1">
    <citation type="submission" date="2019-07" db="EMBL/GenBank/DDBJ databases">
        <title>Whole genome shotgun sequence of Cellulomonas soli NBRC 109434.</title>
        <authorList>
            <person name="Hosoyama A."/>
            <person name="Uohara A."/>
            <person name="Ohji S."/>
            <person name="Ichikawa N."/>
        </authorList>
    </citation>
    <scope>NUCLEOTIDE SEQUENCE [LARGE SCALE GENOMIC DNA]</scope>
    <source>
        <strain evidence="2 3">NBRC 109434</strain>
    </source>
</reference>
<organism evidence="2 3">
    <name type="scientific">Cellulomonas soli</name>
    <dbReference type="NCBI Taxonomy" id="931535"/>
    <lineage>
        <taxon>Bacteria</taxon>
        <taxon>Bacillati</taxon>
        <taxon>Actinomycetota</taxon>
        <taxon>Actinomycetes</taxon>
        <taxon>Micrococcales</taxon>
        <taxon>Cellulomonadaceae</taxon>
        <taxon>Cellulomonas</taxon>
    </lineage>
</organism>
<dbReference type="AlphaFoldDB" id="A0A512PF97"/>
<dbReference type="EMBL" id="BKAL01000008">
    <property type="protein sequence ID" value="GEP69856.1"/>
    <property type="molecule type" value="Genomic_DNA"/>
</dbReference>
<proteinExistence type="predicted"/>
<name>A0A512PF97_9CELL</name>
<dbReference type="RefSeq" id="WP_146953593.1">
    <property type="nucleotide sequence ID" value="NZ_BAABBJ010000001.1"/>
</dbReference>